<evidence type="ECO:0000313" key="2">
    <source>
        <dbReference type="Proteomes" id="UP000003254"/>
    </source>
</evidence>
<protein>
    <submittedName>
        <fullName evidence="1">Uncharacterized protein</fullName>
    </submittedName>
</protein>
<reference evidence="1 2" key="2">
    <citation type="submission" date="2008-08" db="EMBL/GenBank/DDBJ databases">
        <authorList>
            <person name="Fulton L."/>
            <person name="Clifton S."/>
            <person name="Fulton B."/>
            <person name="Xu J."/>
            <person name="Minx P."/>
            <person name="Pepin K.H."/>
            <person name="Johnson M."/>
            <person name="Bhonagiri V."/>
            <person name="Nash W.E."/>
            <person name="Mardis E.R."/>
            <person name="Wilson R.K."/>
        </authorList>
    </citation>
    <scope>NUCLEOTIDE SEQUENCE [LARGE SCALE GENOMIC DNA]</scope>
    <source>
        <strain evidence="1 2">ATCC 29176</strain>
    </source>
</reference>
<keyword evidence="2" id="KW-1185">Reference proteome</keyword>
<reference evidence="1 2" key="1">
    <citation type="submission" date="2008-08" db="EMBL/GenBank/DDBJ databases">
        <title>Draft genome sequence of Ruminococcus lactaris ATCC 29176.</title>
        <authorList>
            <person name="Sudarsanam P."/>
            <person name="Ley R."/>
            <person name="Guruge J."/>
            <person name="Turnbaugh P.J."/>
            <person name="Mahowald M."/>
            <person name="Liep D."/>
            <person name="Gordon J."/>
        </authorList>
    </citation>
    <scope>NUCLEOTIDE SEQUENCE [LARGE SCALE GENOMIC DNA]</scope>
    <source>
        <strain evidence="1 2">ATCC 29176</strain>
    </source>
</reference>
<dbReference type="Proteomes" id="UP000003254">
    <property type="component" value="Unassembled WGS sequence"/>
</dbReference>
<dbReference type="HOGENOM" id="CLU_3103473_0_0_9"/>
<dbReference type="AlphaFoldDB" id="B5CLD5"/>
<proteinExistence type="predicted"/>
<accession>B5CLD5</accession>
<gene>
    <name evidence="1" type="ORF">RUMLAC_00256</name>
</gene>
<name>B5CLD5_9FIRM</name>
<dbReference type="EMBL" id="ABOU02000009">
    <property type="protein sequence ID" value="EDY33936.1"/>
    <property type="molecule type" value="Genomic_DNA"/>
</dbReference>
<evidence type="ECO:0000313" key="1">
    <source>
        <dbReference type="EMBL" id="EDY33936.1"/>
    </source>
</evidence>
<organism evidence="1 2">
    <name type="scientific">[Ruminococcus] lactaris ATCC 29176</name>
    <dbReference type="NCBI Taxonomy" id="471875"/>
    <lineage>
        <taxon>Bacteria</taxon>
        <taxon>Bacillati</taxon>
        <taxon>Bacillota</taxon>
        <taxon>Clostridia</taxon>
        <taxon>Lachnospirales</taxon>
        <taxon>Lachnospiraceae</taxon>
        <taxon>Mediterraneibacter</taxon>
    </lineage>
</organism>
<sequence>MFRNRKKKIFIRKNVRHLEWKILRFSRDSGAWRFQLKSQNGDTFRLLCYRE</sequence>
<comment type="caution">
    <text evidence="1">The sequence shown here is derived from an EMBL/GenBank/DDBJ whole genome shotgun (WGS) entry which is preliminary data.</text>
</comment>